<reference evidence="7 8" key="1">
    <citation type="journal article" date="2016" name="Sci. Rep.">
        <title>Metabolic traits of an uncultured archaeal lineage -MSBL1- from brine pools of the Red Sea.</title>
        <authorList>
            <person name="Mwirichia R."/>
            <person name="Alam I."/>
            <person name="Rashid M."/>
            <person name="Vinu M."/>
            <person name="Ba-Alawi W."/>
            <person name="Anthony Kamau A."/>
            <person name="Kamanda Ngugi D."/>
            <person name="Goker M."/>
            <person name="Klenk H.P."/>
            <person name="Bajic V."/>
            <person name="Stingl U."/>
        </authorList>
    </citation>
    <scope>NUCLEOTIDE SEQUENCE [LARGE SCALE GENOMIC DNA]</scope>
    <source>
        <strain evidence="7">SCGC-AAA259M10</strain>
    </source>
</reference>
<proteinExistence type="predicted"/>
<evidence type="ECO:0000256" key="3">
    <source>
        <dbReference type="ARBA" id="ARBA00022679"/>
    </source>
</evidence>
<keyword evidence="2" id="KW-0489">Methyltransferase</keyword>
<dbReference type="InterPro" id="IPR050953">
    <property type="entry name" value="N4_N6_ade-DNA_methylase"/>
</dbReference>
<keyword evidence="3" id="KW-0808">Transferase</keyword>
<dbReference type="EC" id="2.1.1.72" evidence="1"/>
<comment type="catalytic activity">
    <reaction evidence="5">
        <text>a 2'-deoxyadenosine in DNA + S-adenosyl-L-methionine = an N(6)-methyl-2'-deoxyadenosine in DNA + S-adenosyl-L-homocysteine + H(+)</text>
        <dbReference type="Rhea" id="RHEA:15197"/>
        <dbReference type="Rhea" id="RHEA-COMP:12418"/>
        <dbReference type="Rhea" id="RHEA-COMP:12419"/>
        <dbReference type="ChEBI" id="CHEBI:15378"/>
        <dbReference type="ChEBI" id="CHEBI:57856"/>
        <dbReference type="ChEBI" id="CHEBI:59789"/>
        <dbReference type="ChEBI" id="CHEBI:90615"/>
        <dbReference type="ChEBI" id="CHEBI:90616"/>
        <dbReference type="EC" id="2.1.1.72"/>
    </reaction>
</comment>
<dbReference type="AlphaFoldDB" id="A0A133UWT4"/>
<dbReference type="InterPro" id="IPR029063">
    <property type="entry name" value="SAM-dependent_MTases_sf"/>
</dbReference>
<sequence length="466" mass="53943">MSSSIKSFLKKNYDKSSSDMYSAFIERVNSFCLDKGISGMITQDTFMFIGSYAKLREKLIRGSFPTLLHLGTHAFQEIGGEKVRSVAFTYRNNIQKTSFYRLIDSKNKKIDYLEGNFKVYKKDLREFRGIEDNVFAYWLPSKYIKLFDEGNPLGQGEKPVAEVKSGMQTGNNSKFLRYWWEVESDKWKPYAKGKGRQKFYVSQKNVVDWENEGKKLKEYEGSVLRNSEYYFHEGITYNSTGGDDFSARYLPEGHIFDNTSQMIFAQKTSNEYLLGLLTSSFANYILSSLNPTLSFQVSDIKKVPFIEPSKDQQKRVESKIEKIISINKDRESFDEISPHFKGFESKKRSFNGFLENIKHNILKKRNKIKSEWKSVDKQVLKIYGLNKSNLPLREYVVSNKISIDKEKLTKRIISYFIQISLGRWEMDGVESDEDGILMVSEGVSEDNPSLIDKIRECISAEWGGAR</sequence>
<accession>A0A133UWT4</accession>
<keyword evidence="8" id="KW-1185">Reference proteome</keyword>
<organism evidence="7 8">
    <name type="scientific">candidate division MSBL1 archaeon SCGC-AAA259M10</name>
    <dbReference type="NCBI Taxonomy" id="1698270"/>
    <lineage>
        <taxon>Archaea</taxon>
        <taxon>Methanobacteriati</taxon>
        <taxon>Methanobacteriota</taxon>
        <taxon>candidate division MSBL1</taxon>
    </lineage>
</organism>
<gene>
    <name evidence="7" type="ORF">AKJ40_04570</name>
</gene>
<evidence type="ECO:0000313" key="8">
    <source>
        <dbReference type="Proteomes" id="UP000070341"/>
    </source>
</evidence>
<dbReference type="GO" id="GO:0032259">
    <property type="term" value="P:methylation"/>
    <property type="evidence" value="ECO:0007669"/>
    <property type="project" value="UniProtKB-KW"/>
</dbReference>
<dbReference type="SUPFAM" id="SSF116734">
    <property type="entry name" value="DNA methylase specificity domain"/>
    <property type="match status" value="1"/>
</dbReference>
<evidence type="ECO:0000256" key="4">
    <source>
        <dbReference type="ARBA" id="ARBA00022691"/>
    </source>
</evidence>
<evidence type="ECO:0000256" key="2">
    <source>
        <dbReference type="ARBA" id="ARBA00022603"/>
    </source>
</evidence>
<dbReference type="GO" id="GO:0009007">
    <property type="term" value="F:site-specific DNA-methyltransferase (adenine-specific) activity"/>
    <property type="evidence" value="ECO:0007669"/>
    <property type="project" value="UniProtKB-EC"/>
</dbReference>
<evidence type="ECO:0000256" key="1">
    <source>
        <dbReference type="ARBA" id="ARBA00011900"/>
    </source>
</evidence>
<dbReference type="PANTHER" id="PTHR33841:SF1">
    <property type="entry name" value="DNA METHYLTRANSFERASE A"/>
    <property type="match status" value="1"/>
</dbReference>
<evidence type="ECO:0000256" key="5">
    <source>
        <dbReference type="ARBA" id="ARBA00047942"/>
    </source>
</evidence>
<dbReference type="Gene3D" id="3.40.50.150">
    <property type="entry name" value="Vaccinia Virus protein VP39"/>
    <property type="match status" value="1"/>
</dbReference>
<dbReference type="InterPro" id="IPR011639">
    <property type="entry name" value="MethylTrfase_TaqI-like_dom"/>
</dbReference>
<dbReference type="GO" id="GO:0006304">
    <property type="term" value="P:DNA modification"/>
    <property type="evidence" value="ECO:0007669"/>
    <property type="project" value="InterPro"/>
</dbReference>
<evidence type="ECO:0000313" key="7">
    <source>
        <dbReference type="EMBL" id="KXA98662.1"/>
    </source>
</evidence>
<comment type="caution">
    <text evidence="7">The sequence shown here is derived from an EMBL/GenBank/DDBJ whole genome shotgun (WGS) entry which is preliminary data.</text>
</comment>
<evidence type="ECO:0000259" key="6">
    <source>
        <dbReference type="Pfam" id="PF07669"/>
    </source>
</evidence>
<dbReference type="SUPFAM" id="SSF53335">
    <property type="entry name" value="S-adenosyl-L-methionine-dependent methyltransferases"/>
    <property type="match status" value="1"/>
</dbReference>
<feature type="domain" description="Type II methyltransferase M.TaqI-like" evidence="6">
    <location>
        <begin position="5"/>
        <end position="59"/>
    </location>
</feature>
<dbReference type="Pfam" id="PF07669">
    <property type="entry name" value="Eco57I"/>
    <property type="match status" value="1"/>
</dbReference>
<keyword evidence="4" id="KW-0949">S-adenosyl-L-methionine</keyword>
<protein>
    <recommendedName>
        <fullName evidence="1">site-specific DNA-methyltransferase (adenine-specific)</fullName>
        <ecNumber evidence="1">2.1.1.72</ecNumber>
    </recommendedName>
</protein>
<name>A0A133UWT4_9EURY</name>
<dbReference type="PANTHER" id="PTHR33841">
    <property type="entry name" value="DNA METHYLTRANSFERASE YEEA-RELATED"/>
    <property type="match status" value="1"/>
</dbReference>
<dbReference type="EMBL" id="LHXU01000099">
    <property type="protein sequence ID" value="KXA98662.1"/>
    <property type="molecule type" value="Genomic_DNA"/>
</dbReference>
<dbReference type="Proteomes" id="UP000070341">
    <property type="component" value="Unassembled WGS sequence"/>
</dbReference>